<gene>
    <name evidence="2" type="ORF">TeGR_g4657</name>
</gene>
<sequence length="398" mass="44065">METLSSYIWGESALDPSSALSPSSALDPSSPELASACHEALFGIPLPSAAPSLWQDIALRIRFELLNAPSYLPAPLLRFLSSVYPYPLVPFYAAFVFSLLVVFFLTPGPACIRRHCAWLLDTLWAGPAILFPSAMDHRYTPAFLREFSTAPLSSLDPNKRTVALVLVMGAQNRGCHLVYWHLLRQIRSRLEREHGVNVVVELNRWALDGPQDHADASLDHPKLRMTFIRRLLADYIGVPISHLFATAPLASVEKSVCSARGKVLSRLGADHDVTTVLLAHSLGGPICYRYLQQHPRSLVDKVLSIGAMNHFTNPVLAGAKPFHPVRVPHLDIVDAADFLAFPFYRDPDTDSALPPPDARHFTWWLSETWAPAVFAHTGYAHCESFYEAAVAFLGAEEI</sequence>
<keyword evidence="1" id="KW-0812">Transmembrane</keyword>
<keyword evidence="3" id="KW-1185">Reference proteome</keyword>
<feature type="transmembrane region" description="Helical" evidence="1">
    <location>
        <begin position="84"/>
        <end position="105"/>
    </location>
</feature>
<name>A0ABQ6MDJ5_9STRA</name>
<protein>
    <recommendedName>
        <fullName evidence="4">AB hydrolase-1 domain-containing protein</fullName>
    </recommendedName>
</protein>
<evidence type="ECO:0000313" key="3">
    <source>
        <dbReference type="Proteomes" id="UP001165060"/>
    </source>
</evidence>
<evidence type="ECO:0000313" key="2">
    <source>
        <dbReference type="EMBL" id="GMI24370.1"/>
    </source>
</evidence>
<evidence type="ECO:0000256" key="1">
    <source>
        <dbReference type="SAM" id="Phobius"/>
    </source>
</evidence>
<dbReference type="Gene3D" id="3.40.50.1820">
    <property type="entry name" value="alpha/beta hydrolase"/>
    <property type="match status" value="1"/>
</dbReference>
<dbReference type="SUPFAM" id="SSF53474">
    <property type="entry name" value="alpha/beta-Hydrolases"/>
    <property type="match status" value="1"/>
</dbReference>
<comment type="caution">
    <text evidence="2">The sequence shown here is derived from an EMBL/GenBank/DDBJ whole genome shotgun (WGS) entry which is preliminary data.</text>
</comment>
<dbReference type="InterPro" id="IPR029058">
    <property type="entry name" value="AB_hydrolase_fold"/>
</dbReference>
<proteinExistence type="predicted"/>
<reference evidence="2 3" key="1">
    <citation type="journal article" date="2023" name="Commun. Biol.">
        <title>Genome analysis of Parmales, the sister group of diatoms, reveals the evolutionary specialization of diatoms from phago-mixotrophs to photoautotrophs.</title>
        <authorList>
            <person name="Ban H."/>
            <person name="Sato S."/>
            <person name="Yoshikawa S."/>
            <person name="Yamada K."/>
            <person name="Nakamura Y."/>
            <person name="Ichinomiya M."/>
            <person name="Sato N."/>
            <person name="Blanc-Mathieu R."/>
            <person name="Endo H."/>
            <person name="Kuwata A."/>
            <person name="Ogata H."/>
        </authorList>
    </citation>
    <scope>NUCLEOTIDE SEQUENCE [LARGE SCALE GENOMIC DNA]</scope>
</reference>
<accession>A0ABQ6MDJ5</accession>
<dbReference type="Proteomes" id="UP001165060">
    <property type="component" value="Unassembled WGS sequence"/>
</dbReference>
<organism evidence="2 3">
    <name type="scientific">Tetraparma gracilis</name>
    <dbReference type="NCBI Taxonomy" id="2962635"/>
    <lineage>
        <taxon>Eukaryota</taxon>
        <taxon>Sar</taxon>
        <taxon>Stramenopiles</taxon>
        <taxon>Ochrophyta</taxon>
        <taxon>Bolidophyceae</taxon>
        <taxon>Parmales</taxon>
        <taxon>Triparmaceae</taxon>
        <taxon>Tetraparma</taxon>
    </lineage>
</organism>
<keyword evidence="1" id="KW-0472">Membrane</keyword>
<evidence type="ECO:0008006" key="4">
    <source>
        <dbReference type="Google" id="ProtNLM"/>
    </source>
</evidence>
<keyword evidence="1" id="KW-1133">Transmembrane helix</keyword>
<dbReference type="EMBL" id="BRYB01002711">
    <property type="protein sequence ID" value="GMI24370.1"/>
    <property type="molecule type" value="Genomic_DNA"/>
</dbReference>